<dbReference type="RefSeq" id="WP_248343692.1">
    <property type="nucleotide sequence ID" value="NZ_AP025592.1"/>
</dbReference>
<dbReference type="Pfam" id="PF13692">
    <property type="entry name" value="Glyco_trans_1_4"/>
    <property type="match status" value="1"/>
</dbReference>
<protein>
    <recommendedName>
        <fullName evidence="3">Glycosyl transferase group 1</fullName>
    </recommendedName>
</protein>
<dbReference type="EMBL" id="AP025592">
    <property type="protein sequence ID" value="BDG07084.1"/>
    <property type="molecule type" value="Genomic_DNA"/>
</dbReference>
<evidence type="ECO:0000313" key="2">
    <source>
        <dbReference type="Proteomes" id="UP001162734"/>
    </source>
</evidence>
<keyword evidence="2" id="KW-1185">Reference proteome</keyword>
<evidence type="ECO:0000313" key="1">
    <source>
        <dbReference type="EMBL" id="BDG07084.1"/>
    </source>
</evidence>
<proteinExistence type="predicted"/>
<name>A0ABM7X5J7_9BACT</name>
<dbReference type="SUPFAM" id="SSF53756">
    <property type="entry name" value="UDP-Glycosyltransferase/glycogen phosphorylase"/>
    <property type="match status" value="1"/>
</dbReference>
<dbReference type="InterPro" id="IPR050194">
    <property type="entry name" value="Glycosyltransferase_grp1"/>
</dbReference>
<dbReference type="PANTHER" id="PTHR45947">
    <property type="entry name" value="SULFOQUINOVOSYL TRANSFERASE SQD2"/>
    <property type="match status" value="1"/>
</dbReference>
<dbReference type="PANTHER" id="PTHR45947:SF3">
    <property type="entry name" value="SULFOQUINOVOSYL TRANSFERASE SQD2"/>
    <property type="match status" value="1"/>
</dbReference>
<gene>
    <name evidence="1" type="ORF">AMPC_01970</name>
</gene>
<organism evidence="1 2">
    <name type="scientific">Anaeromyxobacter paludicola</name>
    <dbReference type="NCBI Taxonomy" id="2918171"/>
    <lineage>
        <taxon>Bacteria</taxon>
        <taxon>Pseudomonadati</taxon>
        <taxon>Myxococcota</taxon>
        <taxon>Myxococcia</taxon>
        <taxon>Myxococcales</taxon>
        <taxon>Cystobacterineae</taxon>
        <taxon>Anaeromyxobacteraceae</taxon>
        <taxon>Anaeromyxobacter</taxon>
    </lineage>
</organism>
<evidence type="ECO:0008006" key="3">
    <source>
        <dbReference type="Google" id="ProtNLM"/>
    </source>
</evidence>
<reference evidence="2" key="1">
    <citation type="journal article" date="2022" name="Int. J. Syst. Evol. Microbiol.">
        <title>Anaeromyxobacter oryzae sp. nov., Anaeromyxobacter diazotrophicus sp. nov. and Anaeromyxobacter paludicola sp. nov., isolated from paddy soils.</title>
        <authorList>
            <person name="Itoh H."/>
            <person name="Xu Z."/>
            <person name="Mise K."/>
            <person name="Masuda Y."/>
            <person name="Ushijima N."/>
            <person name="Hayakawa C."/>
            <person name="Shiratori Y."/>
            <person name="Senoo K."/>
        </authorList>
    </citation>
    <scope>NUCLEOTIDE SEQUENCE [LARGE SCALE GENOMIC DNA]</scope>
    <source>
        <strain evidence="2">Red630</strain>
    </source>
</reference>
<accession>A0ABM7X5J7</accession>
<dbReference type="Gene3D" id="3.40.50.2000">
    <property type="entry name" value="Glycogen Phosphorylase B"/>
    <property type="match status" value="2"/>
</dbReference>
<dbReference type="Proteomes" id="UP001162734">
    <property type="component" value="Chromosome"/>
</dbReference>
<sequence>MSHRTILALLPYLAKEALILRVLRAMRARGIEVIVAHTWQALAYRVTPEPANDFAAARALMDLTGVQNVDYCDHLGHAIRHRNVGLVLQVGAIPLYPYLPYLRERFPRTPIFDVLYNEFGHTVNHFLHERCMTGVIVESQFMRRYIERCSSKADPNVKVAESGIDLEAFAVDTRPRTGAGLTIGYVGRMSGEKNPLGFVELAERLHASHPSVSFRMVGGGPLADEVQRTIERSGARQAIDYRGYVPELADAFAGLDVLVVPSSGDGRPQIVMEANACGIPVIASPVGGIPELIEEGRNGYLVPPKEVGRFAELLARWTAAPGELAELKRCSRAMAESKFDQRLTLDRYEAIFREQLAAG</sequence>